<evidence type="ECO:0000256" key="1">
    <source>
        <dbReference type="SAM" id="MobiDB-lite"/>
    </source>
</evidence>
<feature type="compositionally biased region" description="Low complexity" evidence="1">
    <location>
        <begin position="157"/>
        <end position="169"/>
    </location>
</feature>
<proteinExistence type="predicted"/>
<organism evidence="2 3">
    <name type="scientific">Didymella pomorum</name>
    <dbReference type="NCBI Taxonomy" id="749634"/>
    <lineage>
        <taxon>Eukaryota</taxon>
        <taxon>Fungi</taxon>
        <taxon>Dikarya</taxon>
        <taxon>Ascomycota</taxon>
        <taxon>Pezizomycotina</taxon>
        <taxon>Dothideomycetes</taxon>
        <taxon>Pleosporomycetidae</taxon>
        <taxon>Pleosporales</taxon>
        <taxon>Pleosporineae</taxon>
        <taxon>Didymellaceae</taxon>
        <taxon>Didymella</taxon>
    </lineage>
</organism>
<protein>
    <submittedName>
        <fullName evidence="2">Uncharacterized protein</fullName>
    </submittedName>
</protein>
<accession>A0A9W8Z2Q7</accession>
<feature type="region of interest" description="Disordered" evidence="1">
    <location>
        <begin position="114"/>
        <end position="284"/>
    </location>
</feature>
<gene>
    <name evidence="2" type="ORF">N0V91_010669</name>
</gene>
<keyword evidence="3" id="KW-1185">Reference proteome</keyword>
<dbReference type="OrthoDB" id="3792932at2759"/>
<comment type="caution">
    <text evidence="2">The sequence shown here is derived from an EMBL/GenBank/DDBJ whole genome shotgun (WGS) entry which is preliminary data.</text>
</comment>
<dbReference type="EMBL" id="JAPEVA010000148">
    <property type="protein sequence ID" value="KAJ4395700.1"/>
    <property type="molecule type" value="Genomic_DNA"/>
</dbReference>
<dbReference type="AlphaFoldDB" id="A0A9W8Z2Q7"/>
<sequence>MTSSRKLDSDKAAKYAIAASKGFSYYLRKSAQRHLQELLKQLPSAAHSIYNEYYRDLMCAKACAPESAAAMAKFVTSSFPKIAKKHNTFARDMNEKIDINEHEGYEPVEFPVVAEPDVDDEEAAAVVDTGKKRKRALAGSASLPNQGAMPQKKAKTKSGTISAATSGSPTTPPPSSPHQTSRSSAQANSDGAAAEGSNADPPPKGDLQSLTPESTEFADDDRNSRHSSPLSDVPSSAQLSDENESLEESAMQPNADEQDVLQGQHAVTADLIEGHDQEDILSPLPSQALLQSMDGDFPTGLGEFDVEPETNIDNETPRESSAVPMTSLVKSPLDIAEPTTMEASTLENNTEELFEDGTLNDSLTGSGYNFMSEEEGCEDGMLALKDFDWDRKGVQWLDGRDLVSIHYEEIGGSAGVSEGNYWDDAEAECLFPGIDEDVHIPMEAPMDLADDETE</sequence>
<dbReference type="Proteomes" id="UP001140510">
    <property type="component" value="Unassembled WGS sequence"/>
</dbReference>
<feature type="compositionally biased region" description="Polar residues" evidence="1">
    <location>
        <begin position="226"/>
        <end position="240"/>
    </location>
</feature>
<name>A0A9W8Z2Q7_9PLEO</name>
<evidence type="ECO:0000313" key="2">
    <source>
        <dbReference type="EMBL" id="KAJ4395700.1"/>
    </source>
</evidence>
<reference evidence="2" key="1">
    <citation type="submission" date="2022-10" db="EMBL/GenBank/DDBJ databases">
        <title>Tapping the CABI collections for fungal endophytes: first genome assemblies for Collariella, Neodidymelliopsis, Ascochyta clinopodiicola, Didymella pomorum, Didymosphaeria variabile, Neocosmospora piperis and Neocucurbitaria cava.</title>
        <authorList>
            <person name="Hill R."/>
        </authorList>
    </citation>
    <scope>NUCLEOTIDE SEQUENCE</scope>
    <source>
        <strain evidence="2">IMI 355091</strain>
    </source>
</reference>
<evidence type="ECO:0000313" key="3">
    <source>
        <dbReference type="Proteomes" id="UP001140510"/>
    </source>
</evidence>